<reference evidence="4 6" key="2">
    <citation type="submission" date="2020-08" db="EMBL/GenBank/DDBJ databases">
        <title>Sequencing the genomes of 1000 actinobacteria strains.</title>
        <authorList>
            <person name="Klenk H.-P."/>
        </authorList>
    </citation>
    <scope>NUCLEOTIDE SEQUENCE [LARGE SCALE GENOMIC DNA]</scope>
    <source>
        <strain evidence="4 6">DSM 9581</strain>
    </source>
</reference>
<feature type="transmembrane region" description="Helical" evidence="2">
    <location>
        <begin position="44"/>
        <end position="67"/>
    </location>
</feature>
<dbReference type="EMBL" id="BJVQ01000031">
    <property type="protein sequence ID" value="GEL47144.1"/>
    <property type="molecule type" value="Genomic_DNA"/>
</dbReference>
<evidence type="ECO:0000313" key="3">
    <source>
        <dbReference type="EMBL" id="GEL47144.1"/>
    </source>
</evidence>
<keyword evidence="2" id="KW-0472">Membrane</keyword>
<gene>
    <name evidence="3" type="ORF">CHO01_22600</name>
    <name evidence="4" type="ORF">HNR08_003326</name>
</gene>
<organism evidence="3 5">
    <name type="scientific">Cellulomonas hominis</name>
    <dbReference type="NCBI Taxonomy" id="156981"/>
    <lineage>
        <taxon>Bacteria</taxon>
        <taxon>Bacillati</taxon>
        <taxon>Actinomycetota</taxon>
        <taxon>Actinomycetes</taxon>
        <taxon>Micrococcales</taxon>
        <taxon>Cellulomonadaceae</taxon>
        <taxon>Cellulomonas</taxon>
    </lineage>
</organism>
<dbReference type="EMBL" id="JACHDN010000001">
    <property type="protein sequence ID" value="MBB5474590.1"/>
    <property type="molecule type" value="Genomic_DNA"/>
</dbReference>
<evidence type="ECO:0000256" key="2">
    <source>
        <dbReference type="SAM" id="Phobius"/>
    </source>
</evidence>
<dbReference type="Proteomes" id="UP000564629">
    <property type="component" value="Unassembled WGS sequence"/>
</dbReference>
<feature type="transmembrane region" description="Helical" evidence="2">
    <location>
        <begin position="73"/>
        <end position="92"/>
    </location>
</feature>
<keyword evidence="2" id="KW-1133">Transmembrane helix</keyword>
<keyword evidence="5" id="KW-1185">Reference proteome</keyword>
<name>A0A511FEX6_9CELL</name>
<dbReference type="OrthoDB" id="5124902at2"/>
<dbReference type="RefSeq" id="WP_146837992.1">
    <property type="nucleotide sequence ID" value="NZ_BJVQ01000031.1"/>
</dbReference>
<evidence type="ECO:0000313" key="4">
    <source>
        <dbReference type="EMBL" id="MBB5474590.1"/>
    </source>
</evidence>
<reference evidence="3 5" key="1">
    <citation type="submission" date="2019-07" db="EMBL/GenBank/DDBJ databases">
        <title>Whole genome shotgun sequence of Cellulomonas hominis NBRC 16055.</title>
        <authorList>
            <person name="Hosoyama A."/>
            <person name="Uohara A."/>
            <person name="Ohji S."/>
            <person name="Ichikawa N."/>
        </authorList>
    </citation>
    <scope>NUCLEOTIDE SEQUENCE [LARGE SCALE GENOMIC DNA]</scope>
    <source>
        <strain evidence="3 5">NBRC 16055</strain>
    </source>
</reference>
<evidence type="ECO:0000313" key="5">
    <source>
        <dbReference type="Proteomes" id="UP000321723"/>
    </source>
</evidence>
<keyword evidence="2" id="KW-0812">Transmembrane</keyword>
<proteinExistence type="predicted"/>
<dbReference type="Proteomes" id="UP000321723">
    <property type="component" value="Unassembled WGS sequence"/>
</dbReference>
<protein>
    <submittedName>
        <fullName evidence="3">Uncharacterized protein</fullName>
    </submittedName>
</protein>
<evidence type="ECO:0000313" key="6">
    <source>
        <dbReference type="Proteomes" id="UP000564629"/>
    </source>
</evidence>
<sequence length="198" mass="21132">MRILSPTPTLPNVDDVRIARPRDTLQLCLRQLRGVMYSVVRNPWLLTFVGVALVLAVIGKVVLALLAACVGVVFLYGGWIALSVATGLKVFVIHSQGGRFAASIGLLRTRRGWLIDDHTAARPGSNQGAALRSLLGPALAADADSKGVTILTRAATAKLSERYAGSLPGLHRAPGQERRKRGIRMVREPSAPVSPTAE</sequence>
<feature type="region of interest" description="Disordered" evidence="1">
    <location>
        <begin position="166"/>
        <end position="198"/>
    </location>
</feature>
<accession>A0A511FEX6</accession>
<comment type="caution">
    <text evidence="3">The sequence shown here is derived from an EMBL/GenBank/DDBJ whole genome shotgun (WGS) entry which is preliminary data.</text>
</comment>
<dbReference type="AlphaFoldDB" id="A0A511FEX6"/>
<evidence type="ECO:0000256" key="1">
    <source>
        <dbReference type="SAM" id="MobiDB-lite"/>
    </source>
</evidence>